<dbReference type="CDD" id="cd23837">
    <property type="entry name" value="UBCc_UBE2O"/>
    <property type="match status" value="1"/>
</dbReference>
<dbReference type="Pfam" id="PF00179">
    <property type="entry name" value="UQ_con"/>
    <property type="match status" value="1"/>
</dbReference>
<feature type="region of interest" description="Disordered" evidence="3">
    <location>
        <begin position="211"/>
        <end position="233"/>
    </location>
</feature>
<dbReference type="EMBL" id="JACEFO010002306">
    <property type="protein sequence ID" value="KAF8666364.1"/>
    <property type="molecule type" value="Genomic_DNA"/>
</dbReference>
<gene>
    <name evidence="5" type="ORF">HU200_053467</name>
</gene>
<dbReference type="GO" id="GO:0061631">
    <property type="term" value="F:ubiquitin conjugating enzyme activity"/>
    <property type="evidence" value="ECO:0007669"/>
    <property type="project" value="TreeGrafter"/>
</dbReference>
<dbReference type="SMART" id="SM00212">
    <property type="entry name" value="UBCc"/>
    <property type="match status" value="1"/>
</dbReference>
<dbReference type="PROSITE" id="PS50127">
    <property type="entry name" value="UBC_2"/>
    <property type="match status" value="1"/>
</dbReference>
<dbReference type="AlphaFoldDB" id="A0A835E8C5"/>
<dbReference type="Proteomes" id="UP000636709">
    <property type="component" value="Unassembled WGS sequence"/>
</dbReference>
<feature type="domain" description="UBC core" evidence="4">
    <location>
        <begin position="429"/>
        <end position="591"/>
    </location>
</feature>
<dbReference type="InterPro" id="IPR016135">
    <property type="entry name" value="UBQ-conjugating_enzyme/RWD"/>
</dbReference>
<keyword evidence="1" id="KW-0808">Transferase</keyword>
<dbReference type="OrthoDB" id="632608at2759"/>
<comment type="caution">
    <text evidence="5">The sequence shown here is derived from an EMBL/GenBank/DDBJ whole genome shotgun (WGS) entry which is preliminary data.</text>
</comment>
<dbReference type="Gene3D" id="3.10.110.10">
    <property type="entry name" value="Ubiquitin Conjugating Enzyme"/>
    <property type="match status" value="1"/>
</dbReference>
<sequence>MLVAGTRTKVDVLWQDGTRWRRAPSASLVYSARQNIHEFFPGQRVVYRPGGGDANGGGGVEETTTTATRVGVVRSLNFKDQTVRVSWPDQEADETALLVSTYDLGRSFDSNNNVFYGDVVVRRSTSPTTTTTNDDDDDTAAAASRTGGADDDGDVSWVGHVVDFCDDDTERVQVKWGDGDTSEVPFHEIAVVKGQSTVELLREIGKWTYQEDGEERMNSAPPPPPPPAAVARAQETNIAHAEEDRGEEDNNNDDGRGATTRIDRMGFVIQAVFRLGAKMLAKGRRYLPLSGSTVPPEAMPEEITAMESTTPGSGRDGHGNETSISEPGINRVTAGGDGSTTSGKGKVDAQATVVDDKPARFPLFEIVQSPPDHHYIVNIEPVLAGFLVVALFWKLVSHRALVEEGPASGPRGCRKNGKFLRMICQVRTHEAYEVNHALKQKQKLLLLADTIYLRAFEDRMDLLRVAMVGASGTPYHDGLFFFDLQLPPLYPAAPPLVSYRSFGLRVNPNLYPSGTVCLSLLNTFGGRGSELWSPDASSLLQVVVSIQGPVLNAQPYYNESDHAAQAGTPEGRRNELPYSENAYLLTLQTMLHLLRRPPAGFEGLVRDHFVRRGHRVLRACRAYVVEGCPVGTLDGDGCPAAVEGSREERPCTMGFRLALTNVVPRLVEAFTAIGAQGCQGFHRLHVPLC</sequence>
<proteinExistence type="predicted"/>
<evidence type="ECO:0000313" key="6">
    <source>
        <dbReference type="Proteomes" id="UP000636709"/>
    </source>
</evidence>
<dbReference type="InterPro" id="IPR000608">
    <property type="entry name" value="UBC"/>
</dbReference>
<evidence type="ECO:0000256" key="3">
    <source>
        <dbReference type="SAM" id="MobiDB-lite"/>
    </source>
</evidence>
<dbReference type="PANTHER" id="PTHR46116:SF32">
    <property type="entry name" value="OS05G0153132 PROTEIN"/>
    <property type="match status" value="1"/>
</dbReference>
<dbReference type="SUPFAM" id="SSF54495">
    <property type="entry name" value="UBC-like"/>
    <property type="match status" value="1"/>
</dbReference>
<feature type="region of interest" description="Disordered" evidence="3">
    <location>
        <begin position="307"/>
        <end position="351"/>
    </location>
</feature>
<organism evidence="5 6">
    <name type="scientific">Digitaria exilis</name>
    <dbReference type="NCBI Taxonomy" id="1010633"/>
    <lineage>
        <taxon>Eukaryota</taxon>
        <taxon>Viridiplantae</taxon>
        <taxon>Streptophyta</taxon>
        <taxon>Embryophyta</taxon>
        <taxon>Tracheophyta</taxon>
        <taxon>Spermatophyta</taxon>
        <taxon>Magnoliopsida</taxon>
        <taxon>Liliopsida</taxon>
        <taxon>Poales</taxon>
        <taxon>Poaceae</taxon>
        <taxon>PACMAD clade</taxon>
        <taxon>Panicoideae</taxon>
        <taxon>Panicodae</taxon>
        <taxon>Paniceae</taxon>
        <taxon>Anthephorinae</taxon>
        <taxon>Digitaria</taxon>
    </lineage>
</organism>
<keyword evidence="6" id="KW-1185">Reference proteome</keyword>
<reference evidence="5" key="1">
    <citation type="submission" date="2020-07" db="EMBL/GenBank/DDBJ databases">
        <title>Genome sequence and genetic diversity analysis of an under-domesticated orphan crop, white fonio (Digitaria exilis).</title>
        <authorList>
            <person name="Bennetzen J.L."/>
            <person name="Chen S."/>
            <person name="Ma X."/>
            <person name="Wang X."/>
            <person name="Yssel A.E.J."/>
            <person name="Chaluvadi S.R."/>
            <person name="Johnson M."/>
            <person name="Gangashetty P."/>
            <person name="Hamidou F."/>
            <person name="Sanogo M.D."/>
            <person name="Zwaenepoel A."/>
            <person name="Wallace J."/>
            <person name="Van De Peer Y."/>
            <person name="Van Deynze A."/>
        </authorList>
    </citation>
    <scope>NUCLEOTIDE SEQUENCE</scope>
    <source>
        <tissue evidence="5">Leaves</tissue>
    </source>
</reference>
<evidence type="ECO:0000256" key="2">
    <source>
        <dbReference type="ARBA" id="ARBA00022786"/>
    </source>
</evidence>
<feature type="region of interest" description="Disordered" evidence="3">
    <location>
        <begin position="125"/>
        <end position="154"/>
    </location>
</feature>
<evidence type="ECO:0000256" key="1">
    <source>
        <dbReference type="ARBA" id="ARBA00022679"/>
    </source>
</evidence>
<evidence type="ECO:0000259" key="4">
    <source>
        <dbReference type="PROSITE" id="PS50127"/>
    </source>
</evidence>
<name>A0A835E8C5_9POAL</name>
<keyword evidence="2" id="KW-0833">Ubl conjugation pathway</keyword>
<dbReference type="PANTHER" id="PTHR46116">
    <property type="entry name" value="(E3-INDEPENDENT) E2 UBIQUITIN-CONJUGATING ENZYME"/>
    <property type="match status" value="1"/>
</dbReference>
<protein>
    <recommendedName>
        <fullName evidence="4">UBC core domain-containing protein</fullName>
    </recommendedName>
</protein>
<evidence type="ECO:0000313" key="5">
    <source>
        <dbReference type="EMBL" id="KAF8666364.1"/>
    </source>
</evidence>
<accession>A0A835E8C5</accession>